<feature type="compositionally biased region" description="Polar residues" evidence="1">
    <location>
        <begin position="325"/>
        <end position="338"/>
    </location>
</feature>
<feature type="compositionally biased region" description="Pro residues" evidence="1">
    <location>
        <begin position="364"/>
        <end position="373"/>
    </location>
</feature>
<feature type="region of interest" description="Disordered" evidence="1">
    <location>
        <begin position="305"/>
        <end position="428"/>
    </location>
</feature>
<feature type="compositionally biased region" description="Low complexity" evidence="1">
    <location>
        <begin position="24"/>
        <end position="34"/>
    </location>
</feature>
<feature type="compositionally biased region" description="Polar residues" evidence="1">
    <location>
        <begin position="401"/>
        <end position="410"/>
    </location>
</feature>
<accession>A0ABQ2QH51</accession>
<feature type="region of interest" description="Disordered" evidence="1">
    <location>
        <begin position="1"/>
        <end position="135"/>
    </location>
</feature>
<dbReference type="SMART" id="SM00894">
    <property type="entry name" value="Excalibur"/>
    <property type="match status" value="1"/>
</dbReference>
<gene>
    <name evidence="4" type="ORF">GCM10010140_03640</name>
</gene>
<dbReference type="InterPro" id="IPR054384">
    <property type="entry name" value="SecDF_P1_head"/>
</dbReference>
<dbReference type="Gene3D" id="3.30.1360.200">
    <property type="match status" value="1"/>
</dbReference>
<name>A0ABQ2QH51_9ACTN</name>
<keyword evidence="5" id="KW-1185">Reference proteome</keyword>
<keyword evidence="2" id="KW-0472">Membrane</keyword>
<evidence type="ECO:0000313" key="4">
    <source>
        <dbReference type="EMBL" id="GGP78668.1"/>
    </source>
</evidence>
<reference evidence="5" key="1">
    <citation type="journal article" date="2019" name="Int. J. Syst. Evol. Microbiol.">
        <title>The Global Catalogue of Microorganisms (GCM) 10K type strain sequencing project: providing services to taxonomists for standard genome sequencing and annotation.</title>
        <authorList>
            <consortium name="The Broad Institute Genomics Platform"/>
            <consortium name="The Broad Institute Genome Sequencing Center for Infectious Disease"/>
            <person name="Wu L."/>
            <person name="Ma J."/>
        </authorList>
    </citation>
    <scope>NUCLEOTIDE SEQUENCE [LARGE SCALE GENOMIC DNA]</scope>
    <source>
        <strain evidence="5">JCM 3115</strain>
    </source>
</reference>
<evidence type="ECO:0000256" key="2">
    <source>
        <dbReference type="SAM" id="Phobius"/>
    </source>
</evidence>
<keyword evidence="2" id="KW-0812">Transmembrane</keyword>
<keyword evidence="2" id="KW-1133">Transmembrane helix</keyword>
<feature type="compositionally biased region" description="Low complexity" evidence="1">
    <location>
        <begin position="374"/>
        <end position="384"/>
    </location>
</feature>
<evidence type="ECO:0000313" key="5">
    <source>
        <dbReference type="Proteomes" id="UP000611554"/>
    </source>
</evidence>
<proteinExistence type="predicted"/>
<feature type="compositionally biased region" description="Pro residues" evidence="1">
    <location>
        <begin position="95"/>
        <end position="117"/>
    </location>
</feature>
<feature type="compositionally biased region" description="Low complexity" evidence="1">
    <location>
        <begin position="342"/>
        <end position="351"/>
    </location>
</feature>
<feature type="transmembrane region" description="Helical" evidence="2">
    <location>
        <begin position="144"/>
        <end position="166"/>
    </location>
</feature>
<dbReference type="Pfam" id="PF05901">
    <property type="entry name" value="Excalibur"/>
    <property type="match status" value="1"/>
</dbReference>
<dbReference type="Proteomes" id="UP000611554">
    <property type="component" value="Unassembled WGS sequence"/>
</dbReference>
<comment type="caution">
    <text evidence="4">The sequence shown here is derived from an EMBL/GenBank/DDBJ whole genome shotgun (WGS) entry which is preliminary data.</text>
</comment>
<evidence type="ECO:0000259" key="3">
    <source>
        <dbReference type="SMART" id="SM00894"/>
    </source>
</evidence>
<organism evidence="4 5">
    <name type="scientific">Streptosporangium pseudovulgare</name>
    <dbReference type="NCBI Taxonomy" id="35765"/>
    <lineage>
        <taxon>Bacteria</taxon>
        <taxon>Bacillati</taxon>
        <taxon>Actinomycetota</taxon>
        <taxon>Actinomycetes</taxon>
        <taxon>Streptosporangiales</taxon>
        <taxon>Streptosporangiaceae</taxon>
        <taxon>Streptosporangium</taxon>
    </lineage>
</organism>
<sequence>MGKHAGPGRRAAPKGAPPAHPGRAEPLTAPLTAPLGPPGPEGPAGAPDPTSAGMPDVLGTYGAAPSGAPGPAPGGASRPGGGAPGPAGDDVPGTPGVPGPAGPIPPVPPVPPGPRGPAGPGEPGAVPGPEAPGDPRASRLTTGVLIAALVVVVLVTGVLATLAVLMTRNPDAPLGAKPPQRLAAPIHFAPVLAVQPGPCANAEDMPDEAGQTCYTLAEGVSVNAVRKIETVRDANGGYAVRIAFAPAFRDLINDLTKDALNQQIAMVVQEKVVSAPRVAQEITDDSLSITGFATKEEADALVSRLGGVPGTTVPSTPPPGQPQPNQSIFTPPGSTDSAGSDPAATSLATQPATPPATQPATQPATPPVTPPAAPATTPAAAPAATTPPPGAADRPTAPADSTDSATGTGRTTAPDGAIAPAADGHNPRYRTCKEAVDAGYGPYTRGVHVEYGWYRDVDGDGVTCETRN</sequence>
<evidence type="ECO:0000256" key="1">
    <source>
        <dbReference type="SAM" id="MobiDB-lite"/>
    </source>
</evidence>
<protein>
    <recommendedName>
        <fullName evidence="3">Excalibur calcium-binding domain-containing protein</fullName>
    </recommendedName>
</protein>
<feature type="domain" description="Excalibur calcium-binding" evidence="3">
    <location>
        <begin position="428"/>
        <end position="465"/>
    </location>
</feature>
<dbReference type="EMBL" id="BMQJ01000001">
    <property type="protein sequence ID" value="GGP78668.1"/>
    <property type="molecule type" value="Genomic_DNA"/>
</dbReference>
<feature type="compositionally biased region" description="Low complexity" evidence="1">
    <location>
        <begin position="411"/>
        <end position="424"/>
    </location>
</feature>
<dbReference type="Pfam" id="PF22599">
    <property type="entry name" value="SecDF_P1_head"/>
    <property type="match status" value="1"/>
</dbReference>
<dbReference type="InterPro" id="IPR008613">
    <property type="entry name" value="Excalibur_Ca-bd_domain"/>
</dbReference>